<keyword evidence="3" id="KW-1185">Reference proteome</keyword>
<evidence type="ECO:0000313" key="3">
    <source>
        <dbReference type="Proteomes" id="UP000037460"/>
    </source>
</evidence>
<protein>
    <submittedName>
        <fullName evidence="2">Uncharacterized protein</fullName>
    </submittedName>
</protein>
<accession>A0A0M0J9D1</accession>
<comment type="caution">
    <text evidence="2">The sequence shown here is derived from an EMBL/GenBank/DDBJ whole genome shotgun (WGS) entry which is preliminary data.</text>
</comment>
<evidence type="ECO:0000256" key="1">
    <source>
        <dbReference type="SAM" id="MobiDB-lite"/>
    </source>
</evidence>
<feature type="region of interest" description="Disordered" evidence="1">
    <location>
        <begin position="1"/>
        <end position="60"/>
    </location>
</feature>
<gene>
    <name evidence="2" type="ORF">Ctob_003090</name>
</gene>
<feature type="compositionally biased region" description="Basic residues" evidence="1">
    <location>
        <begin position="8"/>
        <end position="17"/>
    </location>
</feature>
<organism evidence="2 3">
    <name type="scientific">Chrysochromulina tobinii</name>
    <dbReference type="NCBI Taxonomy" id="1460289"/>
    <lineage>
        <taxon>Eukaryota</taxon>
        <taxon>Haptista</taxon>
        <taxon>Haptophyta</taxon>
        <taxon>Prymnesiophyceae</taxon>
        <taxon>Prymnesiales</taxon>
        <taxon>Chrysochromulinaceae</taxon>
        <taxon>Chrysochromulina</taxon>
    </lineage>
</organism>
<reference evidence="3" key="1">
    <citation type="journal article" date="2015" name="PLoS Genet.">
        <title>Genome Sequence and Transcriptome Analyses of Chrysochromulina tobin: Metabolic Tools for Enhanced Algal Fitness in the Prominent Order Prymnesiales (Haptophyceae).</title>
        <authorList>
            <person name="Hovde B.T."/>
            <person name="Deodato C.R."/>
            <person name="Hunsperger H.M."/>
            <person name="Ryken S.A."/>
            <person name="Yost W."/>
            <person name="Jha R.K."/>
            <person name="Patterson J."/>
            <person name="Monnat R.J. Jr."/>
            <person name="Barlow S.B."/>
            <person name="Starkenburg S.R."/>
            <person name="Cattolico R.A."/>
        </authorList>
    </citation>
    <scope>NUCLEOTIDE SEQUENCE</scope>
    <source>
        <strain evidence="3">CCMP291</strain>
    </source>
</reference>
<sequence length="211" mass="23705">MPPSPKRPAPKRTKKQPKLALNTSDDQQAIEFGEQPSQQEEEDVENAVENEASPDEDAGFDPLAEFRRASSAAAKAVKEEKLKHTEIERHLLCVFDEMEEASTAAGPGRVALADVLEAVARGTQPLTLRANTQRRPSKAVRLQLPPVFNRDQFLFEMDRVRKLMDETTFEANVLGLFACFYQPVVEHTQRAMAESACEQRLSARQQLVEEE</sequence>
<feature type="compositionally biased region" description="Acidic residues" evidence="1">
    <location>
        <begin position="39"/>
        <end position="59"/>
    </location>
</feature>
<evidence type="ECO:0000313" key="2">
    <source>
        <dbReference type="EMBL" id="KOO23090.1"/>
    </source>
</evidence>
<name>A0A0M0J9D1_9EUKA</name>
<dbReference type="EMBL" id="JWZX01003220">
    <property type="protein sequence ID" value="KOO23090.1"/>
    <property type="molecule type" value="Genomic_DNA"/>
</dbReference>
<proteinExistence type="predicted"/>
<dbReference type="Proteomes" id="UP000037460">
    <property type="component" value="Unassembled WGS sequence"/>
</dbReference>
<dbReference type="AlphaFoldDB" id="A0A0M0J9D1"/>